<name>A0AA46TE54_9ACTN</name>
<dbReference type="InterPro" id="IPR052019">
    <property type="entry name" value="F420H2_bilvrd_red/Heme_oxyg"/>
</dbReference>
<dbReference type="PANTHER" id="PTHR35176">
    <property type="entry name" value="HEME OXYGENASE HI_0854-RELATED"/>
    <property type="match status" value="1"/>
</dbReference>
<dbReference type="GO" id="GO:0016627">
    <property type="term" value="F:oxidoreductase activity, acting on the CH-CH group of donors"/>
    <property type="evidence" value="ECO:0007669"/>
    <property type="project" value="TreeGrafter"/>
</dbReference>
<dbReference type="GO" id="GO:0005829">
    <property type="term" value="C:cytosol"/>
    <property type="evidence" value="ECO:0007669"/>
    <property type="project" value="TreeGrafter"/>
</dbReference>
<proteinExistence type="predicted"/>
<organism evidence="3 4">
    <name type="scientific">Solicola gregarius</name>
    <dbReference type="NCBI Taxonomy" id="2908642"/>
    <lineage>
        <taxon>Bacteria</taxon>
        <taxon>Bacillati</taxon>
        <taxon>Actinomycetota</taxon>
        <taxon>Actinomycetes</taxon>
        <taxon>Propionibacteriales</taxon>
        <taxon>Nocardioidaceae</taxon>
        <taxon>Solicola</taxon>
    </lineage>
</organism>
<dbReference type="PANTHER" id="PTHR35176:SF6">
    <property type="entry name" value="HEME OXYGENASE HI_0854-RELATED"/>
    <property type="match status" value="1"/>
</dbReference>
<dbReference type="GO" id="GO:0070967">
    <property type="term" value="F:coenzyme F420 binding"/>
    <property type="evidence" value="ECO:0007669"/>
    <property type="project" value="TreeGrafter"/>
</dbReference>
<dbReference type="Gene3D" id="2.30.110.10">
    <property type="entry name" value="Electron Transport, Fmn-binding Protein, Chain A"/>
    <property type="match status" value="1"/>
</dbReference>
<protein>
    <submittedName>
        <fullName evidence="3">Pyridoxamine 5'-phosphate oxidase family protein</fullName>
    </submittedName>
</protein>
<sequence>MDSTEVAAELDKPLAGQLLRGSPLMRLAYVGLDGTPRVIPIAYLWKDRRIVVCTVPTSGKVKALRQNPAVAVTIDYDGQPTRALLLRGVASIEVLDGVPREYLAASLKTQSARGAEDFESAVRALYDSMARITITPTWARLNDFETTMPKDTERIARQTGFID</sequence>
<dbReference type="InterPro" id="IPR011576">
    <property type="entry name" value="Pyridox_Oxase_N"/>
</dbReference>
<keyword evidence="4" id="KW-1185">Reference proteome</keyword>
<dbReference type="SUPFAM" id="SSF50475">
    <property type="entry name" value="FMN-binding split barrel"/>
    <property type="match status" value="1"/>
</dbReference>
<dbReference type="InterPro" id="IPR012349">
    <property type="entry name" value="Split_barrel_FMN-bd"/>
</dbReference>
<keyword evidence="1" id="KW-0560">Oxidoreductase</keyword>
<evidence type="ECO:0000313" key="3">
    <source>
        <dbReference type="EMBL" id="UYM03455.1"/>
    </source>
</evidence>
<gene>
    <name evidence="3" type="ORF">L0C25_12900</name>
</gene>
<feature type="domain" description="Pyridoxamine 5'-phosphate oxidase N-terminal" evidence="2">
    <location>
        <begin position="17"/>
        <end position="115"/>
    </location>
</feature>
<evidence type="ECO:0000313" key="4">
    <source>
        <dbReference type="Proteomes" id="UP001164390"/>
    </source>
</evidence>
<dbReference type="Pfam" id="PF01243">
    <property type="entry name" value="PNPOx_N"/>
    <property type="match status" value="1"/>
</dbReference>
<accession>A0AA46TE54</accession>
<evidence type="ECO:0000259" key="2">
    <source>
        <dbReference type="Pfam" id="PF01243"/>
    </source>
</evidence>
<dbReference type="Proteomes" id="UP001164390">
    <property type="component" value="Chromosome"/>
</dbReference>
<dbReference type="AlphaFoldDB" id="A0AA46TE54"/>
<evidence type="ECO:0000256" key="1">
    <source>
        <dbReference type="ARBA" id="ARBA00023002"/>
    </source>
</evidence>
<dbReference type="KEGG" id="sgrg:L0C25_12900"/>
<dbReference type="RefSeq" id="WP_271632064.1">
    <property type="nucleotide sequence ID" value="NZ_CP094970.1"/>
</dbReference>
<reference evidence="3" key="1">
    <citation type="submission" date="2022-01" db="EMBL/GenBank/DDBJ databases">
        <title>Nocardioidaceae gen. sp. A5X3R13.</title>
        <authorList>
            <person name="Lopez Marin M.A."/>
            <person name="Uhlik O."/>
        </authorList>
    </citation>
    <scope>NUCLEOTIDE SEQUENCE</scope>
    <source>
        <strain evidence="3">A5X3R13</strain>
    </source>
</reference>
<dbReference type="EMBL" id="CP094970">
    <property type="protein sequence ID" value="UYM03455.1"/>
    <property type="molecule type" value="Genomic_DNA"/>
</dbReference>